<accession>D7FJB7</accession>
<comment type="subcellular location">
    <subcellularLocation>
        <location evidence="1">Membrane</location>
    </subcellularLocation>
</comment>
<dbReference type="EMBL" id="FN647939">
    <property type="protein sequence ID" value="CBJ29023.1"/>
    <property type="molecule type" value="Genomic_DNA"/>
</dbReference>
<dbReference type="GO" id="GO:0005886">
    <property type="term" value="C:plasma membrane"/>
    <property type="evidence" value="ECO:0007669"/>
    <property type="project" value="TreeGrafter"/>
</dbReference>
<feature type="transmembrane region" description="Helical" evidence="7">
    <location>
        <begin position="1178"/>
        <end position="1197"/>
    </location>
</feature>
<keyword evidence="4 7" id="KW-1133">Transmembrane helix</keyword>
<keyword evidence="10" id="KW-1185">Reference proteome</keyword>
<evidence type="ECO:0000256" key="4">
    <source>
        <dbReference type="ARBA" id="ARBA00022989"/>
    </source>
</evidence>
<keyword evidence="5 7" id="KW-0472">Membrane</keyword>
<dbReference type="Pfam" id="PF02010">
    <property type="entry name" value="REJ"/>
    <property type="match status" value="1"/>
</dbReference>
<dbReference type="Proteomes" id="UP000002630">
    <property type="component" value="Linkage Group LG26"/>
</dbReference>
<keyword evidence="3" id="KW-0677">Repeat</keyword>
<protein>
    <recommendedName>
        <fullName evidence="8">PKD/REJ-like domain-containing protein</fullName>
    </recommendedName>
</protein>
<evidence type="ECO:0000259" key="8">
    <source>
        <dbReference type="Pfam" id="PF02010"/>
    </source>
</evidence>
<dbReference type="EMBL" id="FN649751">
    <property type="protein sequence ID" value="CBJ29023.1"/>
    <property type="molecule type" value="Genomic_DNA"/>
</dbReference>
<name>D7FJB7_ECTSI</name>
<evidence type="ECO:0000256" key="6">
    <source>
        <dbReference type="SAM" id="MobiDB-lite"/>
    </source>
</evidence>
<keyword evidence="2 7" id="KW-0812">Transmembrane</keyword>
<dbReference type="PANTHER" id="PTHR46730:SF1">
    <property type="entry name" value="PLAT DOMAIN-CONTAINING PROTEIN"/>
    <property type="match status" value="1"/>
</dbReference>
<evidence type="ECO:0000256" key="2">
    <source>
        <dbReference type="ARBA" id="ARBA00022692"/>
    </source>
</evidence>
<dbReference type="PANTHER" id="PTHR46730">
    <property type="entry name" value="POLYCYSTIN-1"/>
    <property type="match status" value="1"/>
</dbReference>
<evidence type="ECO:0000313" key="10">
    <source>
        <dbReference type="Proteomes" id="UP000002630"/>
    </source>
</evidence>
<reference evidence="9 10" key="1">
    <citation type="journal article" date="2010" name="Nature">
        <title>The Ectocarpus genome and the independent evolution of multicellularity in brown algae.</title>
        <authorList>
            <person name="Cock J.M."/>
            <person name="Sterck L."/>
            <person name="Rouze P."/>
            <person name="Scornet D."/>
            <person name="Allen A.E."/>
            <person name="Amoutzias G."/>
            <person name="Anthouard V."/>
            <person name="Artiguenave F."/>
            <person name="Aury J.M."/>
            <person name="Badger J.H."/>
            <person name="Beszteri B."/>
            <person name="Billiau K."/>
            <person name="Bonnet E."/>
            <person name="Bothwell J.H."/>
            <person name="Bowler C."/>
            <person name="Boyen C."/>
            <person name="Brownlee C."/>
            <person name="Carrano C.J."/>
            <person name="Charrier B."/>
            <person name="Cho G.Y."/>
            <person name="Coelho S.M."/>
            <person name="Collen J."/>
            <person name="Corre E."/>
            <person name="Da Silva C."/>
            <person name="Delage L."/>
            <person name="Delaroque N."/>
            <person name="Dittami S.M."/>
            <person name="Doulbeau S."/>
            <person name="Elias M."/>
            <person name="Farnham G."/>
            <person name="Gachon C.M."/>
            <person name="Gschloessl B."/>
            <person name="Heesch S."/>
            <person name="Jabbari K."/>
            <person name="Jubin C."/>
            <person name="Kawai H."/>
            <person name="Kimura K."/>
            <person name="Kloareg B."/>
            <person name="Kupper F.C."/>
            <person name="Lang D."/>
            <person name="Le Bail A."/>
            <person name="Leblanc C."/>
            <person name="Lerouge P."/>
            <person name="Lohr M."/>
            <person name="Lopez P.J."/>
            <person name="Martens C."/>
            <person name="Maumus F."/>
            <person name="Michel G."/>
            <person name="Miranda-Saavedra D."/>
            <person name="Morales J."/>
            <person name="Moreau H."/>
            <person name="Motomura T."/>
            <person name="Nagasato C."/>
            <person name="Napoli C.A."/>
            <person name="Nelson D.R."/>
            <person name="Nyvall-Collen P."/>
            <person name="Peters A.F."/>
            <person name="Pommier C."/>
            <person name="Potin P."/>
            <person name="Poulain J."/>
            <person name="Quesneville H."/>
            <person name="Read B."/>
            <person name="Rensing S.A."/>
            <person name="Ritter A."/>
            <person name="Rousvoal S."/>
            <person name="Samanta M."/>
            <person name="Samson G."/>
            <person name="Schroeder D.C."/>
            <person name="Segurens B."/>
            <person name="Strittmatter M."/>
            <person name="Tonon T."/>
            <person name="Tregear J.W."/>
            <person name="Valentin K."/>
            <person name="von Dassow P."/>
            <person name="Yamagishi T."/>
            <person name="Van de Peer Y."/>
            <person name="Wincker P."/>
        </authorList>
    </citation>
    <scope>NUCLEOTIDE SEQUENCE [LARGE SCALE GENOMIC DNA]</scope>
    <source>
        <strain evidence="10">Ec32 / CCAP1310/4</strain>
    </source>
</reference>
<dbReference type="GO" id="GO:0006816">
    <property type="term" value="P:calcium ion transport"/>
    <property type="evidence" value="ECO:0007669"/>
    <property type="project" value="TreeGrafter"/>
</dbReference>
<feature type="transmembrane region" description="Helical" evidence="7">
    <location>
        <begin position="1155"/>
        <end position="1172"/>
    </location>
</feature>
<feature type="transmembrane region" description="Helical" evidence="7">
    <location>
        <begin position="1123"/>
        <end position="1143"/>
    </location>
</feature>
<evidence type="ECO:0000256" key="3">
    <source>
        <dbReference type="ARBA" id="ARBA00022737"/>
    </source>
</evidence>
<dbReference type="InParanoid" id="D7FJB7"/>
<evidence type="ECO:0000256" key="5">
    <source>
        <dbReference type="ARBA" id="ARBA00023136"/>
    </source>
</evidence>
<feature type="region of interest" description="Disordered" evidence="6">
    <location>
        <begin position="951"/>
        <end position="973"/>
    </location>
</feature>
<feature type="transmembrane region" description="Helical" evidence="7">
    <location>
        <begin position="925"/>
        <end position="944"/>
    </location>
</feature>
<dbReference type="GO" id="GO:0005261">
    <property type="term" value="F:monoatomic cation channel activity"/>
    <property type="evidence" value="ECO:0007669"/>
    <property type="project" value="TreeGrafter"/>
</dbReference>
<dbReference type="OrthoDB" id="167314at2759"/>
<feature type="region of interest" description="Disordered" evidence="6">
    <location>
        <begin position="993"/>
        <end position="1020"/>
    </location>
</feature>
<evidence type="ECO:0000313" key="9">
    <source>
        <dbReference type="EMBL" id="CBJ29023.1"/>
    </source>
</evidence>
<evidence type="ECO:0000256" key="7">
    <source>
        <dbReference type="SAM" id="Phobius"/>
    </source>
</evidence>
<organism evidence="9 10">
    <name type="scientific">Ectocarpus siliculosus</name>
    <name type="common">Brown alga</name>
    <name type="synonym">Conferva siliculosa</name>
    <dbReference type="NCBI Taxonomy" id="2880"/>
    <lineage>
        <taxon>Eukaryota</taxon>
        <taxon>Sar</taxon>
        <taxon>Stramenopiles</taxon>
        <taxon>Ochrophyta</taxon>
        <taxon>PX clade</taxon>
        <taxon>Phaeophyceae</taxon>
        <taxon>Ectocarpales</taxon>
        <taxon>Ectocarpaceae</taxon>
        <taxon>Ectocarpus</taxon>
    </lineage>
</organism>
<evidence type="ECO:0000256" key="1">
    <source>
        <dbReference type="ARBA" id="ARBA00004370"/>
    </source>
</evidence>
<sequence length="1400" mass="149934">MLPPELSSARFSDTGQQVFVYFEGSESSREVNGNYAPAACEEVFSNTSAVTLGIGCTSQFTSASTLAMEAFLSSEPGCVAVGPALNPNEPVVEISAPEVVGCCSNLILEGVGSYPSTDIELNWTIEATDGNGTFDLTDARAAFEQIAGSASRKHWRGLQLTIRTEVSLPRVENGNNTYAWTVLSESSATADFPPIVLTSGRNPSVLTLPPYTLGYAGSAYVFRVDLADGIQSATSATATVEVVSGAIIAYIAGGTARRLGASQTILRKYNPSEKIVLYACASSSPEGPCDSSTSSSFGLTWRQENGNLDLRNGWTKAFSTPVNARTLVTRKGALGAGQVYSFSLSATDASGLVGYAEFSFETNAPPSGGHLKSDRLSATAGVNPVVLQTLGWTDDIDDLPLTYSFGYIQGYHEVIAIASSESALVNRLSSSPSVSTTLTTNVPAGLSRNEFNLTIVVSASDTLGSTAATNLGEDGAPMVVTSVAPEEASLLPLAYNLTCYPGEPSCQNGSLPYPEDTLRDARVATALLQHVPLTTSDGVESTSSLQEIGSSAESTLSEASSAAADMVDRVANHGAVLDDAAAVSLVLVTSALFDGLSASPTTSNEGAAFAENGDQLALLADVGNALAFGSEAEEELGETSAGSLVVQPAKVHSMDMSATTISVGPNGTHISFSSWDAAIGSDQDFGGARTFSVAGFSSTGSDMDGVTVVDAWDSAGVPEKQFSWPIDLSMAIPEPDAIDLGADIEKGDVGHLGCGYWSEESGSWETDGVVLGSLERDLDSTAAVIQCATYHLTAFTSRVDSTTPQWNTLDLVTDFTVLAQVRDRAQAARQALMEDRARERDGNVFHHMPVVFKNEKNMSKVAAESVLFNHSWRHLSESPTAHFSKTLLTRSQHLVLLLADWMSAILLQAIFYGKSQFGVRKKVEMTVISALLMLPTGVIFPALLRAGNTPPASQTLKRVPVRQEEPEGPNHDLYDELQRKQEERVDDFRTALQDARSSAREQMHRGGFSAPRDSPPRKTAPTRFVANVRRSPNEFYFSATNATPVVQTAAYRDVVAMQKTLLLVYLPLPMLLAMLVSEQQGHRHDVTVDDLAQNKCNRSALVLRISREAEAAGGDEYAFLHNMVTSLSVACSVLCALSAFAVVSRSARIMVQTTTFQAVVAPGLALCGVLMYNSSASIAAGAVLGAAVALVGSYLVGVQRKYEDILNELIEGDLVAAWSQPTREMHMAAEIVQRCYRVPWRLGIPTIDQASIRPCNRRSCSQLVTWSVESFATAGAGCYHMQFGDRAGRPDKDWLRLNFRNAHVLHHWVITIDADSAQPLAWSNTGYWNPSSAGLYSFIDLDSGGVDELRGLMLRPGSSDIHVLCKYLHRQGLRWKKQNVLLPRNLVKMRRRVKIAPHTS</sequence>
<gene>
    <name evidence="9" type="ORF">Esi_0130_0072</name>
</gene>
<proteinExistence type="predicted"/>
<feature type="compositionally biased region" description="Basic and acidic residues" evidence="6">
    <location>
        <begin position="961"/>
        <end position="973"/>
    </location>
</feature>
<feature type="domain" description="PKD/REJ-like" evidence="8">
    <location>
        <begin position="145"/>
        <end position="471"/>
    </location>
</feature>
<dbReference type="InterPro" id="IPR002859">
    <property type="entry name" value="PKD/REJ-like"/>
</dbReference>